<evidence type="ECO:0000256" key="2">
    <source>
        <dbReference type="PIRNR" id="PIRNR006276"/>
    </source>
</evidence>
<protein>
    <recommendedName>
        <fullName evidence="2">Universal stress protein</fullName>
    </recommendedName>
</protein>
<dbReference type="InterPro" id="IPR006015">
    <property type="entry name" value="Universal_stress_UspA"/>
</dbReference>
<keyword evidence="2" id="KW-0963">Cytoplasm</keyword>
<proteinExistence type="inferred from homology"/>
<dbReference type="RefSeq" id="WP_193985525.1">
    <property type="nucleotide sequence ID" value="NZ_CP063656.1"/>
</dbReference>
<feature type="domain" description="UspA" evidence="3">
    <location>
        <begin position="1"/>
        <end position="147"/>
    </location>
</feature>
<evidence type="ECO:0000313" key="5">
    <source>
        <dbReference type="Proteomes" id="UP000594059"/>
    </source>
</evidence>
<comment type="subcellular location">
    <subcellularLocation>
        <location evidence="2">Cytoplasm</location>
    </subcellularLocation>
</comment>
<comment type="similarity">
    <text evidence="1 2">Belongs to the universal stress protein A family.</text>
</comment>
<evidence type="ECO:0000256" key="1">
    <source>
        <dbReference type="ARBA" id="ARBA00008791"/>
    </source>
</evidence>
<dbReference type="GO" id="GO:0005737">
    <property type="term" value="C:cytoplasm"/>
    <property type="evidence" value="ECO:0007669"/>
    <property type="project" value="UniProtKB-SubCell"/>
</dbReference>
<evidence type="ECO:0000259" key="3">
    <source>
        <dbReference type="Pfam" id="PF00582"/>
    </source>
</evidence>
<dbReference type="Gene3D" id="3.40.50.620">
    <property type="entry name" value="HUPs"/>
    <property type="match status" value="1"/>
</dbReference>
<gene>
    <name evidence="4" type="ORF">INQ41_01225</name>
</gene>
<dbReference type="PANTHER" id="PTHR46268:SF15">
    <property type="entry name" value="UNIVERSAL STRESS PROTEIN HP_0031"/>
    <property type="match status" value="1"/>
</dbReference>
<dbReference type="InterPro" id="IPR014729">
    <property type="entry name" value="Rossmann-like_a/b/a_fold"/>
</dbReference>
<evidence type="ECO:0000313" key="4">
    <source>
        <dbReference type="EMBL" id="QOW19732.1"/>
    </source>
</evidence>
<reference evidence="4 5" key="1">
    <citation type="submission" date="2020-10" db="EMBL/GenBank/DDBJ databases">
        <title>complete genome sequencing of Lysobacter sp. H21R20.</title>
        <authorList>
            <person name="Bae J.-W."/>
            <person name="Lee S.-Y."/>
        </authorList>
    </citation>
    <scope>NUCLEOTIDE SEQUENCE [LARGE SCALE GENOMIC DNA]</scope>
    <source>
        <strain evidence="4 5">H21R20</strain>
    </source>
</reference>
<dbReference type="PIRSF" id="PIRSF006276">
    <property type="entry name" value="UspA"/>
    <property type="match status" value="1"/>
</dbReference>
<keyword evidence="5" id="KW-1185">Reference proteome</keyword>
<dbReference type="InterPro" id="IPR006016">
    <property type="entry name" value="UspA"/>
</dbReference>
<dbReference type="CDD" id="cd00293">
    <property type="entry name" value="USP-like"/>
    <property type="match status" value="1"/>
</dbReference>
<dbReference type="PANTHER" id="PTHR46268">
    <property type="entry name" value="STRESS RESPONSE PROTEIN NHAX"/>
    <property type="match status" value="1"/>
</dbReference>
<organism evidence="4 5">
    <name type="scientific">Novilysobacter ciconiae</name>
    <dbReference type="NCBI Taxonomy" id="2781022"/>
    <lineage>
        <taxon>Bacteria</taxon>
        <taxon>Pseudomonadati</taxon>
        <taxon>Pseudomonadota</taxon>
        <taxon>Gammaproteobacteria</taxon>
        <taxon>Lysobacterales</taxon>
        <taxon>Lysobacteraceae</taxon>
        <taxon>Novilysobacter</taxon>
    </lineage>
</organism>
<sequence length="147" mass="15479">MYKHIVIATDGSELAGKGLEQGLELAAALGAQVTIVTASERWTPADAGVVWGGSASMLQEYRTHVTNQANEVLAAAAARADQLGVRYESVYVAERYPADAILETAAGIDADLIVMASHGRRGLNRLLIGSQTNAVIAHSNIPVLVVR</sequence>
<name>A0A7S6UG88_9GAMM</name>
<dbReference type="Proteomes" id="UP000594059">
    <property type="component" value="Chromosome"/>
</dbReference>
<accession>A0A7S6UG88</accession>
<dbReference type="SUPFAM" id="SSF52402">
    <property type="entry name" value="Adenine nucleotide alpha hydrolases-like"/>
    <property type="match status" value="1"/>
</dbReference>
<dbReference type="PRINTS" id="PR01438">
    <property type="entry name" value="UNVRSLSTRESS"/>
</dbReference>
<dbReference type="Pfam" id="PF00582">
    <property type="entry name" value="Usp"/>
    <property type="match status" value="1"/>
</dbReference>
<dbReference type="KEGG" id="lcic:INQ41_01225"/>
<dbReference type="AlphaFoldDB" id="A0A7S6UG88"/>
<dbReference type="EMBL" id="CP063656">
    <property type="protein sequence ID" value="QOW19732.1"/>
    <property type="molecule type" value="Genomic_DNA"/>
</dbReference>